<protein>
    <submittedName>
        <fullName evidence="1">Uncharacterized protein</fullName>
    </submittedName>
</protein>
<proteinExistence type="predicted"/>
<dbReference type="EMBL" id="GBXM01008629">
    <property type="protein sequence ID" value="JAH99948.1"/>
    <property type="molecule type" value="Transcribed_RNA"/>
</dbReference>
<evidence type="ECO:0000313" key="1">
    <source>
        <dbReference type="EMBL" id="JAH99948.1"/>
    </source>
</evidence>
<sequence>MFVCEPNAVISRSGVFCFLIRKSSEGSSYG</sequence>
<dbReference type="AlphaFoldDB" id="A0A0E9XE42"/>
<accession>A0A0E9XE42</accession>
<name>A0A0E9XE42_ANGAN</name>
<reference evidence="1" key="2">
    <citation type="journal article" date="2015" name="Fish Shellfish Immunol.">
        <title>Early steps in the European eel (Anguilla anguilla)-Vibrio vulnificus interaction in the gills: Role of the RtxA13 toxin.</title>
        <authorList>
            <person name="Callol A."/>
            <person name="Pajuelo D."/>
            <person name="Ebbesson L."/>
            <person name="Teles M."/>
            <person name="MacKenzie S."/>
            <person name="Amaro C."/>
        </authorList>
    </citation>
    <scope>NUCLEOTIDE SEQUENCE</scope>
</reference>
<reference evidence="1" key="1">
    <citation type="submission" date="2014-11" db="EMBL/GenBank/DDBJ databases">
        <authorList>
            <person name="Amaro Gonzalez C."/>
        </authorList>
    </citation>
    <scope>NUCLEOTIDE SEQUENCE</scope>
</reference>
<organism evidence="1">
    <name type="scientific">Anguilla anguilla</name>
    <name type="common">European freshwater eel</name>
    <name type="synonym">Muraena anguilla</name>
    <dbReference type="NCBI Taxonomy" id="7936"/>
    <lineage>
        <taxon>Eukaryota</taxon>
        <taxon>Metazoa</taxon>
        <taxon>Chordata</taxon>
        <taxon>Craniata</taxon>
        <taxon>Vertebrata</taxon>
        <taxon>Euteleostomi</taxon>
        <taxon>Actinopterygii</taxon>
        <taxon>Neopterygii</taxon>
        <taxon>Teleostei</taxon>
        <taxon>Anguilliformes</taxon>
        <taxon>Anguillidae</taxon>
        <taxon>Anguilla</taxon>
    </lineage>
</organism>